<dbReference type="EMBL" id="CAJNOU010018494">
    <property type="protein sequence ID" value="CAF1580434.1"/>
    <property type="molecule type" value="Genomic_DNA"/>
</dbReference>
<gene>
    <name evidence="1" type="ORF">SEV965_LOCUS39867</name>
</gene>
<name>A0A815Z7N2_9BILA</name>
<feature type="non-terminal residue" evidence="1">
    <location>
        <position position="1"/>
    </location>
</feature>
<evidence type="ECO:0000313" key="1">
    <source>
        <dbReference type="EMBL" id="CAF1580434.1"/>
    </source>
</evidence>
<sequence length="54" mass="6041">TTIKTNDPVDKLHIIEEGQYEKLISSNDAKKPQLTENQTLSVQPLLLSCIGVYL</sequence>
<protein>
    <submittedName>
        <fullName evidence="1">Uncharacterized protein</fullName>
    </submittedName>
</protein>
<feature type="non-terminal residue" evidence="1">
    <location>
        <position position="54"/>
    </location>
</feature>
<reference evidence="1" key="1">
    <citation type="submission" date="2021-02" db="EMBL/GenBank/DDBJ databases">
        <authorList>
            <person name="Nowell W R."/>
        </authorList>
    </citation>
    <scope>NUCLEOTIDE SEQUENCE</scope>
</reference>
<comment type="caution">
    <text evidence="1">The sequence shown here is derived from an EMBL/GenBank/DDBJ whole genome shotgun (WGS) entry which is preliminary data.</text>
</comment>
<evidence type="ECO:0000313" key="2">
    <source>
        <dbReference type="Proteomes" id="UP000663889"/>
    </source>
</evidence>
<dbReference type="AlphaFoldDB" id="A0A815Z7N2"/>
<dbReference type="Proteomes" id="UP000663889">
    <property type="component" value="Unassembled WGS sequence"/>
</dbReference>
<organism evidence="1 2">
    <name type="scientific">Rotaria sordida</name>
    <dbReference type="NCBI Taxonomy" id="392033"/>
    <lineage>
        <taxon>Eukaryota</taxon>
        <taxon>Metazoa</taxon>
        <taxon>Spiralia</taxon>
        <taxon>Gnathifera</taxon>
        <taxon>Rotifera</taxon>
        <taxon>Eurotatoria</taxon>
        <taxon>Bdelloidea</taxon>
        <taxon>Philodinida</taxon>
        <taxon>Philodinidae</taxon>
        <taxon>Rotaria</taxon>
    </lineage>
</organism>
<accession>A0A815Z7N2</accession>
<proteinExistence type="predicted"/>